<dbReference type="STRING" id="525897.Dbac_1874"/>
<keyword evidence="6" id="KW-0677">Repeat</keyword>
<dbReference type="CAZy" id="GT41">
    <property type="family name" value="Glycosyltransferase Family 41"/>
</dbReference>
<feature type="repeat" description="TPR" evidence="8">
    <location>
        <begin position="33"/>
        <end position="66"/>
    </location>
</feature>
<dbReference type="HOGENOM" id="CLU_321465_0_0_7"/>
<dbReference type="AlphaFoldDB" id="C7LX94"/>
<keyword evidence="4" id="KW-0328">Glycosyltransferase</keyword>
<protein>
    <recommendedName>
        <fullName evidence="3">protein O-GlcNAc transferase</fullName>
        <ecNumber evidence="3">2.4.1.255</ecNumber>
    </recommendedName>
</protein>
<comment type="pathway">
    <text evidence="1">Protein modification; protein glycosylation.</text>
</comment>
<dbReference type="Gene3D" id="1.25.40.10">
    <property type="entry name" value="Tetratricopeptide repeat domain"/>
    <property type="match status" value="1"/>
</dbReference>
<dbReference type="EMBL" id="CP001629">
    <property type="protein sequence ID" value="ACU89965.1"/>
    <property type="molecule type" value="Genomic_DNA"/>
</dbReference>
<dbReference type="Pfam" id="PF13181">
    <property type="entry name" value="TPR_8"/>
    <property type="match status" value="1"/>
</dbReference>
<dbReference type="EC" id="2.4.1.255" evidence="3"/>
<dbReference type="InterPro" id="IPR051939">
    <property type="entry name" value="Glycosyltr_41/O-GlcNAc_trsf"/>
</dbReference>
<dbReference type="InterPro" id="IPR029489">
    <property type="entry name" value="OGT/SEC/SPY_C"/>
</dbReference>
<dbReference type="Pfam" id="PF13844">
    <property type="entry name" value="Glyco_transf_41"/>
    <property type="match status" value="2"/>
</dbReference>
<dbReference type="eggNOG" id="COG0457">
    <property type="taxonomic scope" value="Bacteria"/>
</dbReference>
<feature type="repeat" description="TPR" evidence="8">
    <location>
        <begin position="169"/>
        <end position="202"/>
    </location>
</feature>
<feature type="repeat" description="TPR" evidence="8">
    <location>
        <begin position="135"/>
        <end position="168"/>
    </location>
</feature>
<dbReference type="Gene3D" id="3.40.50.2000">
    <property type="entry name" value="Glycogen Phosphorylase B"/>
    <property type="match status" value="1"/>
</dbReference>
<evidence type="ECO:0000256" key="2">
    <source>
        <dbReference type="ARBA" id="ARBA00005386"/>
    </source>
</evidence>
<evidence type="ECO:0000256" key="5">
    <source>
        <dbReference type="ARBA" id="ARBA00022679"/>
    </source>
</evidence>
<comment type="similarity">
    <text evidence="2">Belongs to the glycosyltransferase 41 family. O-GlcNAc transferase subfamily.</text>
</comment>
<reference evidence="10 11" key="1">
    <citation type="journal article" date="2009" name="Stand. Genomic Sci.">
        <title>Complete genome sequence of Desulfomicrobium baculatum type strain (X).</title>
        <authorList>
            <person name="Copeland A."/>
            <person name="Spring S."/>
            <person name="Goker M."/>
            <person name="Schneider S."/>
            <person name="Lapidus A."/>
            <person name="Del Rio T.G."/>
            <person name="Tice H."/>
            <person name="Cheng J.F."/>
            <person name="Chen F."/>
            <person name="Nolan M."/>
            <person name="Bruce D."/>
            <person name="Goodwin L."/>
            <person name="Pitluck S."/>
            <person name="Ivanova N."/>
            <person name="Mavrommatis K."/>
            <person name="Ovchinnikova G."/>
            <person name="Pati A."/>
            <person name="Chen A."/>
            <person name="Palaniappan K."/>
            <person name="Land M."/>
            <person name="Hauser L."/>
            <person name="Chang Y.J."/>
            <person name="Jeffries C.C."/>
            <person name="Meincke L."/>
            <person name="Sims D."/>
            <person name="Brettin T."/>
            <person name="Detter J.C."/>
            <person name="Han C."/>
            <person name="Chain P."/>
            <person name="Bristow J."/>
            <person name="Eisen J.A."/>
            <person name="Markowitz V."/>
            <person name="Hugenholtz P."/>
            <person name="Kyrpides N.C."/>
            <person name="Klenk H.P."/>
            <person name="Lucas S."/>
        </authorList>
    </citation>
    <scope>NUCLEOTIDE SEQUENCE [LARGE SCALE GENOMIC DNA]</scope>
    <source>
        <strain evidence="11">DSM 4028 / VKM B-1378 / X</strain>
    </source>
</reference>
<sequence length="793" mass="88137">MKDMEVKTVEVQAGIQCRIKELRERTAVRPGDALAWQHLGFALHQSREYEEALRAFEQAVFLKASARVQALPYALSLSALHRHDEAIALLEPLQAKKPKDFDLINLLGVMLKRAGRFEQALGMFELARKLRPRLVSAWVNTGNVHEAMGNFQAAAEAFGEAARLEPRNAELWRLQGASLFRQRRTEPALQALDRAASLAPADPASFRTHVQVLAKLGRHDEAAAAIERFRAARPGDPEPAIMLARIRYNAGRIDDARKLLAEVLADEPGHLSANLLLAQTCGDGTAEGSRRMANDALRRALAANPDAWQAAERLVDSLSRSRYGSEAEHLEAAYAVACDLQDRHPERRLETARTLRTVFTRLLDMERMAATGRLGEILPVWQSQGKISAVHYELGQVQSMEDRAMLVEWHRQWGRGVIGGVTPVTPAAMPTMASKRKLRVGFMSSDLRNHPVGYFAYPLLSRYDRDRFEVYCYSFYEGSPSPAQAQIESKVAAYRWWPGRTSEQVAEGIAVDGLDILFELGGSTAMNKLDVMAYRPARIGASWLGYPHSAGLETIDYIVVDPYILPSDPRLLIERPFELSETWVVVGRNNFADVPIAGGLPEDRRGRLTFGTANNPYKITEACLDCWAAVLRRVPGSHFLFLRPEAATPSFKANARAAFAARNVDPGRLDFIGVRGTHLQHYNEIDIALDTLPHVGGTTTCEALWMGVPTISLVGPGFAERLSYSNLSNAGLGDLAVFSTDNYVEQAAMLAEDRTRRLALRHGLRDMIATNPLGQADRFVRNFYRKIEEVVLS</sequence>
<dbReference type="Pfam" id="PF13432">
    <property type="entry name" value="TPR_16"/>
    <property type="match status" value="2"/>
</dbReference>
<dbReference type="Gene3D" id="3.40.50.11380">
    <property type="match status" value="1"/>
</dbReference>
<feature type="domain" description="O-GlcNAc transferase C-terminal" evidence="9">
    <location>
        <begin position="432"/>
        <end position="564"/>
    </location>
</feature>
<evidence type="ECO:0000256" key="6">
    <source>
        <dbReference type="ARBA" id="ARBA00022737"/>
    </source>
</evidence>
<dbReference type="PROSITE" id="PS50005">
    <property type="entry name" value="TPR"/>
    <property type="match status" value="4"/>
</dbReference>
<dbReference type="OrthoDB" id="5503541at2"/>
<dbReference type="Pfam" id="PF14559">
    <property type="entry name" value="TPR_19"/>
    <property type="match status" value="1"/>
</dbReference>
<dbReference type="eggNOG" id="COG3914">
    <property type="taxonomic scope" value="Bacteria"/>
</dbReference>
<keyword evidence="11" id="KW-1185">Reference proteome</keyword>
<dbReference type="eggNOG" id="COG0790">
    <property type="taxonomic scope" value="Bacteria"/>
</dbReference>
<dbReference type="KEGG" id="dba:Dbac_1874"/>
<feature type="domain" description="O-GlcNAc transferase C-terminal" evidence="9">
    <location>
        <begin position="600"/>
        <end position="779"/>
    </location>
</feature>
<name>C7LX94_DESBD</name>
<dbReference type="InterPro" id="IPR019734">
    <property type="entry name" value="TPR_rpt"/>
</dbReference>
<dbReference type="SMART" id="SM00028">
    <property type="entry name" value="TPR"/>
    <property type="match status" value="5"/>
</dbReference>
<evidence type="ECO:0000256" key="4">
    <source>
        <dbReference type="ARBA" id="ARBA00022676"/>
    </source>
</evidence>
<dbReference type="Proteomes" id="UP000002216">
    <property type="component" value="Chromosome"/>
</dbReference>
<gene>
    <name evidence="10" type="ordered locus">Dbac_1874</name>
</gene>
<keyword evidence="7 8" id="KW-0802">TPR repeat</keyword>
<dbReference type="RefSeq" id="WP_015774056.1">
    <property type="nucleotide sequence ID" value="NC_013173.1"/>
</dbReference>
<organism evidence="10 11">
    <name type="scientific">Desulfomicrobium baculatum (strain DSM 4028 / VKM B-1378 / X)</name>
    <name type="common">Desulfovibrio baculatus</name>
    <dbReference type="NCBI Taxonomy" id="525897"/>
    <lineage>
        <taxon>Bacteria</taxon>
        <taxon>Pseudomonadati</taxon>
        <taxon>Thermodesulfobacteriota</taxon>
        <taxon>Desulfovibrionia</taxon>
        <taxon>Desulfovibrionales</taxon>
        <taxon>Desulfomicrobiaceae</taxon>
        <taxon>Desulfomicrobium</taxon>
    </lineage>
</organism>
<accession>C7LX94</accession>
<evidence type="ECO:0000313" key="11">
    <source>
        <dbReference type="Proteomes" id="UP000002216"/>
    </source>
</evidence>
<evidence type="ECO:0000256" key="3">
    <source>
        <dbReference type="ARBA" id="ARBA00011970"/>
    </source>
</evidence>
<feature type="repeat" description="TPR" evidence="8">
    <location>
        <begin position="101"/>
        <end position="134"/>
    </location>
</feature>
<evidence type="ECO:0000259" key="9">
    <source>
        <dbReference type="Pfam" id="PF13844"/>
    </source>
</evidence>
<dbReference type="PANTHER" id="PTHR44835:SF1">
    <property type="entry name" value="PROTEIN O-GLCNAC TRANSFERASE"/>
    <property type="match status" value="1"/>
</dbReference>
<proteinExistence type="inferred from homology"/>
<evidence type="ECO:0000256" key="1">
    <source>
        <dbReference type="ARBA" id="ARBA00004922"/>
    </source>
</evidence>
<dbReference type="PANTHER" id="PTHR44835">
    <property type="entry name" value="UDP-N-ACETYLGLUCOSAMINE--PEPTIDE N-ACETYLGLUCOSAMINYLTRANSFERASE SPINDLY-RELATED"/>
    <property type="match status" value="1"/>
</dbReference>
<evidence type="ECO:0000313" key="10">
    <source>
        <dbReference type="EMBL" id="ACU89965.1"/>
    </source>
</evidence>
<dbReference type="InterPro" id="IPR011990">
    <property type="entry name" value="TPR-like_helical_dom_sf"/>
</dbReference>
<evidence type="ECO:0000256" key="8">
    <source>
        <dbReference type="PROSITE-ProRule" id="PRU00339"/>
    </source>
</evidence>
<evidence type="ECO:0000256" key="7">
    <source>
        <dbReference type="ARBA" id="ARBA00022803"/>
    </source>
</evidence>
<dbReference type="SUPFAM" id="SSF48452">
    <property type="entry name" value="TPR-like"/>
    <property type="match status" value="2"/>
</dbReference>
<keyword evidence="5" id="KW-0808">Transferase</keyword>
<dbReference type="GO" id="GO:0097363">
    <property type="term" value="F:protein O-acetylglucosaminyltransferase activity"/>
    <property type="evidence" value="ECO:0007669"/>
    <property type="project" value="UniProtKB-EC"/>
</dbReference>